<dbReference type="AlphaFoldDB" id="A0A6H5I4I2"/>
<accession>A0A6H5I4I2</accession>
<sequence length="283" mass="33084">MDDIIFNRSAAGTLQHMQHSMESGEAGYGSYARARAREKEIRASSLSSGQQQKAVLCKLSCSIIRKRVHFNWTRKRSRITSKHIKTLCSRLQKYNWIVEILFWNWKEASIVKKNLRLQGAYARAQDGTYNYKTITDQEFTLIISQEIEAKWKYMKDTFCRVDKKICQEQQALTFNENIVYKKLYFFKPYVNHRPNPLSSKKNIQINCSTRPILRLLYIKYTIIVHTDKSDHDLDDFPDISQELSCVPEGEDLEILEGYEEIVFSNLKNSVQQVEAVFQISIST</sequence>
<dbReference type="EMBL" id="CADCXV010000644">
    <property type="protein sequence ID" value="CAB0031391.1"/>
    <property type="molecule type" value="Genomic_DNA"/>
</dbReference>
<evidence type="ECO:0000313" key="1">
    <source>
        <dbReference type="EMBL" id="CAB0031391.1"/>
    </source>
</evidence>
<evidence type="ECO:0000313" key="2">
    <source>
        <dbReference type="Proteomes" id="UP000479190"/>
    </source>
</evidence>
<protein>
    <submittedName>
        <fullName evidence="1">Uncharacterized protein</fullName>
    </submittedName>
</protein>
<reference evidence="1 2" key="1">
    <citation type="submission" date="2020-02" db="EMBL/GenBank/DDBJ databases">
        <authorList>
            <person name="Ferguson B K."/>
        </authorList>
    </citation>
    <scope>NUCLEOTIDE SEQUENCE [LARGE SCALE GENOMIC DNA]</scope>
</reference>
<name>A0A6H5I4I2_9HYME</name>
<gene>
    <name evidence="1" type="ORF">TBRA_LOCUS3360</name>
</gene>
<organism evidence="1 2">
    <name type="scientific">Trichogramma brassicae</name>
    <dbReference type="NCBI Taxonomy" id="86971"/>
    <lineage>
        <taxon>Eukaryota</taxon>
        <taxon>Metazoa</taxon>
        <taxon>Ecdysozoa</taxon>
        <taxon>Arthropoda</taxon>
        <taxon>Hexapoda</taxon>
        <taxon>Insecta</taxon>
        <taxon>Pterygota</taxon>
        <taxon>Neoptera</taxon>
        <taxon>Endopterygota</taxon>
        <taxon>Hymenoptera</taxon>
        <taxon>Apocrita</taxon>
        <taxon>Proctotrupomorpha</taxon>
        <taxon>Chalcidoidea</taxon>
        <taxon>Trichogrammatidae</taxon>
        <taxon>Trichogramma</taxon>
    </lineage>
</organism>
<dbReference type="Proteomes" id="UP000479190">
    <property type="component" value="Unassembled WGS sequence"/>
</dbReference>
<proteinExistence type="predicted"/>
<keyword evidence="2" id="KW-1185">Reference proteome</keyword>